<dbReference type="Pfam" id="PF07715">
    <property type="entry name" value="Plug"/>
    <property type="match status" value="1"/>
</dbReference>
<evidence type="ECO:0000313" key="13">
    <source>
        <dbReference type="Proteomes" id="UP000288096"/>
    </source>
</evidence>
<keyword evidence="2 8" id="KW-0813">Transport</keyword>
<feature type="domain" description="TonB-dependent receptor-like beta-barrel" evidence="10">
    <location>
        <begin position="234"/>
        <end position="641"/>
    </location>
</feature>
<keyword evidence="3 8" id="KW-1134">Transmembrane beta strand</keyword>
<evidence type="ECO:0000256" key="9">
    <source>
        <dbReference type="RuleBase" id="RU003357"/>
    </source>
</evidence>
<dbReference type="PANTHER" id="PTHR30069">
    <property type="entry name" value="TONB-DEPENDENT OUTER MEMBRANE RECEPTOR"/>
    <property type="match status" value="1"/>
</dbReference>
<accession>A0A401FTC4</accession>
<keyword evidence="5 9" id="KW-0798">TonB box</keyword>
<dbReference type="Pfam" id="PF00593">
    <property type="entry name" value="TonB_dep_Rec_b-barrel"/>
    <property type="match status" value="1"/>
</dbReference>
<evidence type="ECO:0000256" key="4">
    <source>
        <dbReference type="ARBA" id="ARBA00022692"/>
    </source>
</evidence>
<reference evidence="13" key="2">
    <citation type="submission" date="2019-01" db="EMBL/GenBank/DDBJ databases">
        <title>Genome sequence of Desulfonema ishimotonii strain Tokyo 01.</title>
        <authorList>
            <person name="Fukui M."/>
        </authorList>
    </citation>
    <scope>NUCLEOTIDE SEQUENCE [LARGE SCALE GENOMIC DNA]</scope>
    <source>
        <strain evidence="13">Tokyo 01</strain>
    </source>
</reference>
<reference evidence="13" key="1">
    <citation type="submission" date="2017-11" db="EMBL/GenBank/DDBJ databases">
        <authorList>
            <person name="Watanabe M."/>
            <person name="Kojima H."/>
        </authorList>
    </citation>
    <scope>NUCLEOTIDE SEQUENCE [LARGE SCALE GENOMIC DNA]</scope>
    <source>
        <strain evidence="13">Tokyo 01</strain>
    </source>
</reference>
<dbReference type="InterPro" id="IPR036942">
    <property type="entry name" value="Beta-barrel_TonB_sf"/>
</dbReference>
<dbReference type="InterPro" id="IPR039426">
    <property type="entry name" value="TonB-dep_rcpt-like"/>
</dbReference>
<evidence type="ECO:0000256" key="6">
    <source>
        <dbReference type="ARBA" id="ARBA00023136"/>
    </source>
</evidence>
<evidence type="ECO:0000256" key="1">
    <source>
        <dbReference type="ARBA" id="ARBA00004571"/>
    </source>
</evidence>
<evidence type="ECO:0000259" key="11">
    <source>
        <dbReference type="Pfam" id="PF07715"/>
    </source>
</evidence>
<evidence type="ECO:0000256" key="7">
    <source>
        <dbReference type="ARBA" id="ARBA00023237"/>
    </source>
</evidence>
<dbReference type="SUPFAM" id="SSF56935">
    <property type="entry name" value="Porins"/>
    <property type="match status" value="1"/>
</dbReference>
<comment type="subcellular location">
    <subcellularLocation>
        <location evidence="1 8">Cell outer membrane</location>
        <topology evidence="1 8">Multi-pass membrane protein</topology>
    </subcellularLocation>
</comment>
<keyword evidence="13" id="KW-1185">Reference proteome</keyword>
<comment type="caution">
    <text evidence="12">The sequence shown here is derived from an EMBL/GenBank/DDBJ whole genome shotgun (WGS) entry which is preliminary data.</text>
</comment>
<dbReference type="EMBL" id="BEXT01000001">
    <property type="protein sequence ID" value="GBC60222.1"/>
    <property type="molecule type" value="Genomic_DNA"/>
</dbReference>
<dbReference type="GO" id="GO:0009279">
    <property type="term" value="C:cell outer membrane"/>
    <property type="evidence" value="ECO:0007669"/>
    <property type="project" value="UniProtKB-SubCell"/>
</dbReference>
<dbReference type="CDD" id="cd01347">
    <property type="entry name" value="ligand_gated_channel"/>
    <property type="match status" value="1"/>
</dbReference>
<comment type="similarity">
    <text evidence="8 9">Belongs to the TonB-dependent receptor family.</text>
</comment>
<dbReference type="Proteomes" id="UP000288096">
    <property type="component" value="Unassembled WGS sequence"/>
</dbReference>
<dbReference type="InterPro" id="IPR012910">
    <property type="entry name" value="Plug_dom"/>
</dbReference>
<evidence type="ECO:0000259" key="10">
    <source>
        <dbReference type="Pfam" id="PF00593"/>
    </source>
</evidence>
<feature type="domain" description="TonB-dependent receptor plug" evidence="11">
    <location>
        <begin position="58"/>
        <end position="167"/>
    </location>
</feature>
<keyword evidence="6 8" id="KW-0472">Membrane</keyword>
<evidence type="ECO:0000256" key="3">
    <source>
        <dbReference type="ARBA" id="ARBA00022452"/>
    </source>
</evidence>
<evidence type="ECO:0000256" key="8">
    <source>
        <dbReference type="PROSITE-ProRule" id="PRU01360"/>
    </source>
</evidence>
<evidence type="ECO:0000256" key="5">
    <source>
        <dbReference type="ARBA" id="ARBA00023077"/>
    </source>
</evidence>
<proteinExistence type="inferred from homology"/>
<evidence type="ECO:0000313" key="12">
    <source>
        <dbReference type="EMBL" id="GBC60222.1"/>
    </source>
</evidence>
<dbReference type="GO" id="GO:0044718">
    <property type="term" value="P:siderophore transmembrane transport"/>
    <property type="evidence" value="ECO:0007669"/>
    <property type="project" value="TreeGrafter"/>
</dbReference>
<dbReference type="Gene3D" id="2.40.170.20">
    <property type="entry name" value="TonB-dependent receptor, beta-barrel domain"/>
    <property type="match status" value="1"/>
</dbReference>
<dbReference type="PANTHER" id="PTHR30069:SF37">
    <property type="entry name" value="FERRIC VIBRIOBACTIN RECEPTOR VIUA"/>
    <property type="match status" value="1"/>
</dbReference>
<organism evidence="12 13">
    <name type="scientific">Desulfonema ishimotonii</name>
    <dbReference type="NCBI Taxonomy" id="45657"/>
    <lineage>
        <taxon>Bacteria</taxon>
        <taxon>Pseudomonadati</taxon>
        <taxon>Thermodesulfobacteriota</taxon>
        <taxon>Desulfobacteria</taxon>
        <taxon>Desulfobacterales</taxon>
        <taxon>Desulfococcaceae</taxon>
        <taxon>Desulfonema</taxon>
    </lineage>
</organism>
<protein>
    <submittedName>
        <fullName evidence="12">TonB-dependent receptor</fullName>
    </submittedName>
</protein>
<dbReference type="InterPro" id="IPR000531">
    <property type="entry name" value="Beta-barrel_TonB"/>
</dbReference>
<dbReference type="PROSITE" id="PS52016">
    <property type="entry name" value="TONB_DEPENDENT_REC_3"/>
    <property type="match status" value="1"/>
</dbReference>
<name>A0A401FTC4_9BACT</name>
<dbReference type="AlphaFoldDB" id="A0A401FTC4"/>
<dbReference type="Gene3D" id="2.170.130.10">
    <property type="entry name" value="TonB-dependent receptor, plug domain"/>
    <property type="match status" value="1"/>
</dbReference>
<dbReference type="InterPro" id="IPR037066">
    <property type="entry name" value="Plug_dom_sf"/>
</dbReference>
<gene>
    <name evidence="12" type="ORF">DENIS_1173</name>
</gene>
<evidence type="ECO:0000256" key="2">
    <source>
        <dbReference type="ARBA" id="ARBA00022448"/>
    </source>
</evidence>
<dbReference type="GO" id="GO:0015344">
    <property type="term" value="F:siderophore uptake transmembrane transporter activity"/>
    <property type="evidence" value="ECO:0007669"/>
    <property type="project" value="TreeGrafter"/>
</dbReference>
<keyword evidence="7 8" id="KW-0998">Cell outer membrane</keyword>
<keyword evidence="12" id="KW-0675">Receptor</keyword>
<sequence length="666" mass="76184">MPLILPILCVWMILAFALPDRAGYPAAVPEPDIDFTQFSLEELKNVKIVSASKKPERISEVPAAVFVITRQDIRRSGATSIPEALRMAPGVQVARISATEWAVSMRDVNALFANKLLVLIDGRNIYTHVFSGVFWDMQDTLLEDIERIEVIRGPGAALWGVNAVNGVINIITRNARETQGNQFTALGGTEEGVGTLRHGNTIGENGHYRVYAKYFNRGKLFEGDKHILNDLSTSDWRSWRGGFRMDWAPEKEADTLMVQGEIFKNRFNSEETVFSDEAPHLVTGDETSNASGGHLLGRWQRTLSPASDMALRFYYDYYDKEFDRGQVRVHTTDLDVQHRFTPFERHEIIWGANWRFISDHFSETFEISTDPSDSDQHFYSAFVQDRIQLLPDRLNLTLGAKFEHNDDTGTEIQPSARLLWRPRPGHELWGAVSRAARVPSRLENDGVTRSLMASDERDTILRYMGNSALEAETLIAYEVGYRFQPTNTLWFSVAGFYHDYDDLITLEYRGTADENGNEVLLLEYGNSLDGESYGLELSAFWQVARTWQLQGAYTFLETRMQERVGEVDSDTEKLLFPESNPRNQVSLRSAWNMTRRLDLDLWFRYVDRLSENDVDEYVTLDARLAWTPIPSLELSVVGQNLLEPKHAEFSTLEIERSVYFKLDWCF</sequence>
<keyword evidence="4 8" id="KW-0812">Transmembrane</keyword>